<dbReference type="AlphaFoldDB" id="A0A8J3H1L6"/>
<evidence type="ECO:0000259" key="14">
    <source>
        <dbReference type="Pfam" id="PF01292"/>
    </source>
</evidence>
<feature type="transmembrane region" description="Helical" evidence="13">
    <location>
        <begin position="96"/>
        <end position="114"/>
    </location>
</feature>
<reference evidence="15" key="2">
    <citation type="submission" date="2020-09" db="EMBL/GenBank/DDBJ databases">
        <authorList>
            <person name="Sun Q."/>
            <person name="Kim S."/>
        </authorList>
    </citation>
    <scope>NUCLEOTIDE SEQUENCE</scope>
    <source>
        <strain evidence="15">KCTC 42650</strain>
    </source>
</reference>
<comment type="subcellular location">
    <subcellularLocation>
        <location evidence="2">Cell membrane</location>
        <topology evidence="2">Multi-pass membrane protein</topology>
    </subcellularLocation>
</comment>
<name>A0A8J3H1L6_9RHOB</name>
<evidence type="ECO:0000256" key="11">
    <source>
        <dbReference type="ARBA" id="ARBA00023136"/>
    </source>
</evidence>
<evidence type="ECO:0000256" key="13">
    <source>
        <dbReference type="SAM" id="Phobius"/>
    </source>
</evidence>
<dbReference type="InterPro" id="IPR011577">
    <property type="entry name" value="Cyt_b561_bac/Ni-Hgenase"/>
</dbReference>
<dbReference type="InterPro" id="IPR052168">
    <property type="entry name" value="Cytochrome_b561_oxidase"/>
</dbReference>
<keyword evidence="10" id="KW-0408">Iron</keyword>
<dbReference type="GO" id="GO:0020037">
    <property type="term" value="F:heme binding"/>
    <property type="evidence" value="ECO:0007669"/>
    <property type="project" value="TreeGrafter"/>
</dbReference>
<sequence length="161" mass="17264">MSTAVAYSRLQISLHWLIAILITAAWFISDGMGRALRQRLEAGETGFTGNTVHVWIGSAVFALILLRILVRALQGAPIPMQSSPLLEAAALWGHRLLYALMIAVPGLGALTWYAGVGEAGDVHAVAANALLIVALGHAAVAIWHQLVRRDGTLTRMTRPRA</sequence>
<gene>
    <name evidence="15" type="ORF">GCM10017056_41270</name>
</gene>
<keyword evidence="4" id="KW-1003">Cell membrane</keyword>
<organism evidence="15 16">
    <name type="scientific">Seohaeicola zhoushanensis</name>
    <dbReference type="NCBI Taxonomy" id="1569283"/>
    <lineage>
        <taxon>Bacteria</taxon>
        <taxon>Pseudomonadati</taxon>
        <taxon>Pseudomonadota</taxon>
        <taxon>Alphaproteobacteria</taxon>
        <taxon>Rhodobacterales</taxon>
        <taxon>Roseobacteraceae</taxon>
        <taxon>Seohaeicola</taxon>
    </lineage>
</organism>
<evidence type="ECO:0000313" key="15">
    <source>
        <dbReference type="EMBL" id="GHF65844.1"/>
    </source>
</evidence>
<dbReference type="InterPro" id="IPR016174">
    <property type="entry name" value="Di-haem_cyt_TM"/>
</dbReference>
<evidence type="ECO:0000256" key="3">
    <source>
        <dbReference type="ARBA" id="ARBA00022448"/>
    </source>
</evidence>
<dbReference type="Pfam" id="PF01292">
    <property type="entry name" value="Ni_hydr_CYTB"/>
    <property type="match status" value="1"/>
</dbReference>
<evidence type="ECO:0000256" key="4">
    <source>
        <dbReference type="ARBA" id="ARBA00022475"/>
    </source>
</evidence>
<evidence type="ECO:0000256" key="8">
    <source>
        <dbReference type="ARBA" id="ARBA00022982"/>
    </source>
</evidence>
<evidence type="ECO:0000256" key="2">
    <source>
        <dbReference type="ARBA" id="ARBA00004651"/>
    </source>
</evidence>
<dbReference type="RefSeq" id="WP_189682018.1">
    <property type="nucleotide sequence ID" value="NZ_BNCJ01000017.1"/>
</dbReference>
<feature type="transmembrane region" description="Helical" evidence="13">
    <location>
        <begin position="126"/>
        <end position="146"/>
    </location>
</feature>
<keyword evidence="9 13" id="KW-1133">Transmembrane helix</keyword>
<dbReference type="PANTHER" id="PTHR30529:SF1">
    <property type="entry name" value="CYTOCHROME B561 HOMOLOG 2"/>
    <property type="match status" value="1"/>
</dbReference>
<keyword evidence="6 13" id="KW-0812">Transmembrane</keyword>
<evidence type="ECO:0000256" key="12">
    <source>
        <dbReference type="ARBA" id="ARBA00037975"/>
    </source>
</evidence>
<dbReference type="Proteomes" id="UP000626220">
    <property type="component" value="Unassembled WGS sequence"/>
</dbReference>
<proteinExistence type="inferred from homology"/>
<comment type="caution">
    <text evidence="15">The sequence shown here is derived from an EMBL/GenBank/DDBJ whole genome shotgun (WGS) entry which is preliminary data.</text>
</comment>
<comment type="cofactor">
    <cofactor evidence="1">
        <name>heme b</name>
        <dbReference type="ChEBI" id="CHEBI:60344"/>
    </cofactor>
</comment>
<dbReference type="EMBL" id="BNCJ01000017">
    <property type="protein sequence ID" value="GHF65844.1"/>
    <property type="molecule type" value="Genomic_DNA"/>
</dbReference>
<evidence type="ECO:0000256" key="6">
    <source>
        <dbReference type="ARBA" id="ARBA00022692"/>
    </source>
</evidence>
<keyword evidence="5" id="KW-0349">Heme</keyword>
<comment type="similarity">
    <text evidence="12">Belongs to the cytochrome b561 family.</text>
</comment>
<keyword evidence="3" id="KW-0813">Transport</keyword>
<dbReference type="GO" id="GO:0005886">
    <property type="term" value="C:plasma membrane"/>
    <property type="evidence" value="ECO:0007669"/>
    <property type="project" value="UniProtKB-SubCell"/>
</dbReference>
<dbReference type="GO" id="GO:0046872">
    <property type="term" value="F:metal ion binding"/>
    <property type="evidence" value="ECO:0007669"/>
    <property type="project" value="UniProtKB-KW"/>
</dbReference>
<evidence type="ECO:0000256" key="10">
    <source>
        <dbReference type="ARBA" id="ARBA00023004"/>
    </source>
</evidence>
<feature type="transmembrane region" description="Helical" evidence="13">
    <location>
        <begin position="52"/>
        <end position="70"/>
    </location>
</feature>
<dbReference type="GO" id="GO:0009055">
    <property type="term" value="F:electron transfer activity"/>
    <property type="evidence" value="ECO:0007669"/>
    <property type="project" value="InterPro"/>
</dbReference>
<feature type="transmembrane region" description="Helical" evidence="13">
    <location>
        <begin position="12"/>
        <end position="32"/>
    </location>
</feature>
<reference evidence="15" key="1">
    <citation type="journal article" date="2014" name="Int. J. Syst. Evol. Microbiol.">
        <title>Complete genome sequence of Corynebacterium casei LMG S-19264T (=DSM 44701T), isolated from a smear-ripened cheese.</title>
        <authorList>
            <consortium name="US DOE Joint Genome Institute (JGI-PGF)"/>
            <person name="Walter F."/>
            <person name="Albersmeier A."/>
            <person name="Kalinowski J."/>
            <person name="Ruckert C."/>
        </authorList>
    </citation>
    <scope>NUCLEOTIDE SEQUENCE</scope>
    <source>
        <strain evidence="15">KCTC 42650</strain>
    </source>
</reference>
<evidence type="ECO:0000313" key="16">
    <source>
        <dbReference type="Proteomes" id="UP000626220"/>
    </source>
</evidence>
<evidence type="ECO:0000256" key="5">
    <source>
        <dbReference type="ARBA" id="ARBA00022617"/>
    </source>
</evidence>
<evidence type="ECO:0000256" key="1">
    <source>
        <dbReference type="ARBA" id="ARBA00001970"/>
    </source>
</evidence>
<keyword evidence="11 13" id="KW-0472">Membrane</keyword>
<protein>
    <submittedName>
        <fullName evidence="15">Cytochrome b562</fullName>
    </submittedName>
</protein>
<evidence type="ECO:0000256" key="9">
    <source>
        <dbReference type="ARBA" id="ARBA00022989"/>
    </source>
</evidence>
<evidence type="ECO:0000256" key="7">
    <source>
        <dbReference type="ARBA" id="ARBA00022723"/>
    </source>
</evidence>
<dbReference type="SUPFAM" id="SSF81342">
    <property type="entry name" value="Transmembrane di-heme cytochromes"/>
    <property type="match status" value="1"/>
</dbReference>
<accession>A0A8J3H1L6</accession>
<keyword evidence="16" id="KW-1185">Reference proteome</keyword>
<keyword evidence="8" id="KW-0249">Electron transport</keyword>
<dbReference type="GO" id="GO:0022904">
    <property type="term" value="P:respiratory electron transport chain"/>
    <property type="evidence" value="ECO:0007669"/>
    <property type="project" value="InterPro"/>
</dbReference>
<feature type="domain" description="Cytochrome b561 bacterial/Ni-hydrogenase" evidence="14">
    <location>
        <begin position="7"/>
        <end position="158"/>
    </location>
</feature>
<keyword evidence="7" id="KW-0479">Metal-binding</keyword>
<dbReference type="PANTHER" id="PTHR30529">
    <property type="entry name" value="CYTOCHROME B561"/>
    <property type="match status" value="1"/>
</dbReference>